<dbReference type="InterPro" id="IPR034197">
    <property type="entry name" value="Peptidases_S8_3"/>
</dbReference>
<dbReference type="Pfam" id="PF17766">
    <property type="entry name" value="fn3_6"/>
    <property type="match status" value="1"/>
</dbReference>
<accession>A0A2P5W2A2</accession>
<dbReference type="InterPro" id="IPR000209">
    <property type="entry name" value="Peptidase_S8/S53_dom"/>
</dbReference>
<dbReference type="PROSITE" id="PS51892">
    <property type="entry name" value="SUBTILASE"/>
    <property type="match status" value="1"/>
</dbReference>
<dbReference type="PRINTS" id="PR00723">
    <property type="entry name" value="SUBTILISIN"/>
</dbReference>
<comment type="caution">
    <text evidence="6">Lacks conserved residue(s) required for the propagation of feature annotation.</text>
</comment>
<evidence type="ECO:0000313" key="10">
    <source>
        <dbReference type="Proteomes" id="UP000239757"/>
    </source>
</evidence>
<dbReference type="PROSITE" id="PS00138">
    <property type="entry name" value="SUBTILASE_SER"/>
    <property type="match status" value="1"/>
</dbReference>
<dbReference type="EMBL" id="KZ669495">
    <property type="protein sequence ID" value="PPR85218.1"/>
    <property type="molecule type" value="Genomic_DNA"/>
</dbReference>
<dbReference type="CDD" id="cd02120">
    <property type="entry name" value="PA_subtilisin_like"/>
    <property type="match status" value="1"/>
</dbReference>
<keyword evidence="5" id="KW-0720">Serine protease</keyword>
<evidence type="ECO:0000256" key="5">
    <source>
        <dbReference type="ARBA" id="ARBA00022825"/>
    </source>
</evidence>
<reference evidence="9 10" key="1">
    <citation type="submission" date="2015-01" db="EMBL/GenBank/DDBJ databases">
        <title>Genome of allotetraploid Gossypium barbadense reveals genomic plasticity and fiber elongation in cotton evolution.</title>
        <authorList>
            <person name="Chen X."/>
            <person name="Liu X."/>
            <person name="Zhao B."/>
            <person name="Zheng H."/>
            <person name="Hu Y."/>
            <person name="Lu G."/>
            <person name="Yang C."/>
            <person name="Chen J."/>
            <person name="Shan C."/>
            <person name="Zhang L."/>
            <person name="Zhou Y."/>
            <person name="Wang L."/>
            <person name="Guo W."/>
            <person name="Bai Y."/>
            <person name="Ruan J."/>
            <person name="Shangguan X."/>
            <person name="Mao Y."/>
            <person name="Jiang J."/>
            <person name="Zhu Y."/>
            <person name="Lei J."/>
            <person name="Kang H."/>
            <person name="Chen S."/>
            <person name="He X."/>
            <person name="Wang R."/>
            <person name="Wang Y."/>
            <person name="Chen J."/>
            <person name="Wang L."/>
            <person name="Yu S."/>
            <person name="Wang B."/>
            <person name="Wei J."/>
            <person name="Song S."/>
            <person name="Lu X."/>
            <person name="Gao Z."/>
            <person name="Gu W."/>
            <person name="Deng X."/>
            <person name="Ma D."/>
            <person name="Wang S."/>
            <person name="Liang W."/>
            <person name="Fang L."/>
            <person name="Cai C."/>
            <person name="Zhu X."/>
            <person name="Zhou B."/>
            <person name="Zhang Y."/>
            <person name="Chen Z."/>
            <person name="Xu S."/>
            <person name="Zhu R."/>
            <person name="Wang S."/>
            <person name="Zhang T."/>
            <person name="Zhao G."/>
        </authorList>
    </citation>
    <scope>NUCLEOTIDE SEQUENCE [LARGE SCALE GENOMIC DNA]</scope>
    <source>
        <strain evidence="10">cv. Xinhai21</strain>
        <tissue evidence="9">Leaf</tissue>
    </source>
</reference>
<dbReference type="InterPro" id="IPR015500">
    <property type="entry name" value="Peptidase_S8_subtilisin-rel"/>
</dbReference>
<dbReference type="Gene3D" id="3.50.30.30">
    <property type="match status" value="1"/>
</dbReference>
<protein>
    <recommendedName>
        <fullName evidence="11">Peptidase S8/S53 domain-containing protein</fullName>
    </recommendedName>
</protein>
<evidence type="ECO:0000259" key="8">
    <source>
        <dbReference type="Pfam" id="PF17766"/>
    </source>
</evidence>
<feature type="domain" description="Peptidase S8/S53" evidence="7">
    <location>
        <begin position="132"/>
        <end position="520"/>
    </location>
</feature>
<keyword evidence="3" id="KW-0732">Signal</keyword>
<dbReference type="InterPro" id="IPR036852">
    <property type="entry name" value="Peptidase_S8/S53_dom_sf"/>
</dbReference>
<evidence type="ECO:0000259" key="7">
    <source>
        <dbReference type="Pfam" id="PF00082"/>
    </source>
</evidence>
<sequence>MYLCMHTSLNSAYVFSDASYIVYLGGHTHGLNPTTADLEYATNSHYELLASSVGRLERDGLVPVDSLWNRSNFGVWPESKSFSDEGYGPIPSRWRGSCSRDVGGVVCNRKLIGAKFFNKGYLAFIGVALNNTFKTVRDHEGHGSHTLSTAGGNFVPGASIFGHANGTAKGGSPRARVAAYKVCWPPLVGGNECFDADIIAAFDAAISDGVDVLSVSLGGNPSEFFEDGISIGAFHAVKKDISVVSSAGNSGPDPGTVSNVSPWMFTVGASTLDREFVSYVQLGNNKQLKGASLSSVAMSSRTFYPLISGDKAKAADALAEDAILCQPETIDPKKAKGKILVQVGMILVNDRKSGNEVIADPHLLPATHINFTDGNTLFAYINSTRNPTAYISPVETKFGLKPAPVMAAFSSRGPSLIEPSILKPDITAPGVSVLAAFTELVGPTEDESDNRRMPFCLQSGTSMSCPHVSGIVGLLKSLHPDWSPAAIRSAIMTTARIRDDTGNPMLDSSNKRATPFAYGSGHVRPNRAMDPGLVYDITVNDYLNFLCARGYNQNLLSLFSVKPYACPKSYGVMDLNYPSISVSQLNGSMTFEKIGEVKKFEVKFVLNKSNAKSEDYVFGELLWSDGSHYVRSPIVVKHK</sequence>
<evidence type="ECO:0000313" key="9">
    <source>
        <dbReference type="EMBL" id="PPR85218.1"/>
    </source>
</evidence>
<dbReference type="SUPFAM" id="SSF52743">
    <property type="entry name" value="Subtilisin-like"/>
    <property type="match status" value="1"/>
</dbReference>
<proteinExistence type="inferred from homology"/>
<dbReference type="InterPro" id="IPR041469">
    <property type="entry name" value="Subtilisin-like_FN3"/>
</dbReference>
<dbReference type="Gene3D" id="3.40.50.200">
    <property type="entry name" value="Peptidase S8/S53 domain"/>
    <property type="match status" value="1"/>
</dbReference>
<dbReference type="PANTHER" id="PTHR10795">
    <property type="entry name" value="PROPROTEIN CONVERTASE SUBTILISIN/KEXIN"/>
    <property type="match status" value="1"/>
</dbReference>
<evidence type="ECO:0000256" key="2">
    <source>
        <dbReference type="ARBA" id="ARBA00022670"/>
    </source>
</evidence>
<gene>
    <name evidence="9" type="ORF">GOBAR_AA35470</name>
</gene>
<dbReference type="Gene3D" id="2.60.40.2310">
    <property type="match status" value="2"/>
</dbReference>
<dbReference type="OrthoDB" id="206201at2759"/>
<evidence type="ECO:0000256" key="1">
    <source>
        <dbReference type="ARBA" id="ARBA00011073"/>
    </source>
</evidence>
<feature type="domain" description="Subtilisin-like protease fibronectin type-III" evidence="8">
    <location>
        <begin position="588"/>
        <end position="636"/>
    </location>
</feature>
<keyword evidence="2" id="KW-0645">Protease</keyword>
<evidence type="ECO:0008006" key="11">
    <source>
        <dbReference type="Google" id="ProtNLM"/>
    </source>
</evidence>
<dbReference type="InterPro" id="IPR045051">
    <property type="entry name" value="SBT"/>
</dbReference>
<organism evidence="9 10">
    <name type="scientific">Gossypium barbadense</name>
    <name type="common">Sea Island cotton</name>
    <name type="synonym">Hibiscus barbadensis</name>
    <dbReference type="NCBI Taxonomy" id="3634"/>
    <lineage>
        <taxon>Eukaryota</taxon>
        <taxon>Viridiplantae</taxon>
        <taxon>Streptophyta</taxon>
        <taxon>Embryophyta</taxon>
        <taxon>Tracheophyta</taxon>
        <taxon>Spermatophyta</taxon>
        <taxon>Magnoliopsida</taxon>
        <taxon>eudicotyledons</taxon>
        <taxon>Gunneridae</taxon>
        <taxon>Pentapetalae</taxon>
        <taxon>rosids</taxon>
        <taxon>malvids</taxon>
        <taxon>Malvales</taxon>
        <taxon>Malvaceae</taxon>
        <taxon>Malvoideae</taxon>
        <taxon>Gossypium</taxon>
    </lineage>
</organism>
<dbReference type="AlphaFoldDB" id="A0A2P5W2A2"/>
<dbReference type="Proteomes" id="UP000239757">
    <property type="component" value="Unassembled WGS sequence"/>
</dbReference>
<dbReference type="CDD" id="cd04852">
    <property type="entry name" value="Peptidases_S8_3"/>
    <property type="match status" value="1"/>
</dbReference>
<evidence type="ECO:0000256" key="3">
    <source>
        <dbReference type="ARBA" id="ARBA00022729"/>
    </source>
</evidence>
<keyword evidence="4" id="KW-0378">Hydrolase</keyword>
<evidence type="ECO:0000256" key="6">
    <source>
        <dbReference type="PROSITE-ProRule" id="PRU01240"/>
    </source>
</evidence>
<dbReference type="GO" id="GO:0004252">
    <property type="term" value="F:serine-type endopeptidase activity"/>
    <property type="evidence" value="ECO:0007669"/>
    <property type="project" value="InterPro"/>
</dbReference>
<evidence type="ECO:0000256" key="4">
    <source>
        <dbReference type="ARBA" id="ARBA00022801"/>
    </source>
</evidence>
<dbReference type="FunFam" id="3.40.50.200:FF:000006">
    <property type="entry name" value="Subtilisin-like protease SBT1.5"/>
    <property type="match status" value="1"/>
</dbReference>
<dbReference type="GO" id="GO:0006508">
    <property type="term" value="P:proteolysis"/>
    <property type="evidence" value="ECO:0007669"/>
    <property type="project" value="UniProtKB-KW"/>
</dbReference>
<comment type="similarity">
    <text evidence="1 6">Belongs to the peptidase S8 family.</text>
</comment>
<name>A0A2P5W2A2_GOSBA</name>
<dbReference type="Pfam" id="PF00082">
    <property type="entry name" value="Peptidase_S8"/>
    <property type="match status" value="1"/>
</dbReference>
<dbReference type="InterPro" id="IPR023828">
    <property type="entry name" value="Peptidase_S8_Ser-AS"/>
</dbReference>